<gene>
    <name evidence="1" type="ORF">MENTE1834_LOCUS21351</name>
</gene>
<sequence length="129" mass="14547">MEHYNYGGLEDEEFLEAQNQLHHYNEGYVYGVDGQTNINLEHPISTTDVQYASEDGNLKEENNVGEGVDELTTEEMIQKLNIETEQLQNVEEIVKNEFETVEGVHENVALENGGEGNFVYISYVVGESG</sequence>
<reference evidence="1" key="1">
    <citation type="submission" date="2023-11" db="EMBL/GenBank/DDBJ databases">
        <authorList>
            <person name="Poullet M."/>
        </authorList>
    </citation>
    <scope>NUCLEOTIDE SEQUENCE</scope>
    <source>
        <strain evidence="1">E1834</strain>
    </source>
</reference>
<keyword evidence="2" id="KW-1185">Reference proteome</keyword>
<accession>A0ACB0Z6G6</accession>
<proteinExistence type="predicted"/>
<dbReference type="Proteomes" id="UP001497535">
    <property type="component" value="Unassembled WGS sequence"/>
</dbReference>
<protein>
    <submittedName>
        <fullName evidence="1">Uncharacterized protein</fullName>
    </submittedName>
</protein>
<dbReference type="EMBL" id="CAVMJV010000026">
    <property type="protein sequence ID" value="CAK5074592.1"/>
    <property type="molecule type" value="Genomic_DNA"/>
</dbReference>
<organism evidence="1 2">
    <name type="scientific">Meloidogyne enterolobii</name>
    <name type="common">Root-knot nematode worm</name>
    <name type="synonym">Meloidogyne mayaguensis</name>
    <dbReference type="NCBI Taxonomy" id="390850"/>
    <lineage>
        <taxon>Eukaryota</taxon>
        <taxon>Metazoa</taxon>
        <taxon>Ecdysozoa</taxon>
        <taxon>Nematoda</taxon>
        <taxon>Chromadorea</taxon>
        <taxon>Rhabditida</taxon>
        <taxon>Tylenchina</taxon>
        <taxon>Tylenchomorpha</taxon>
        <taxon>Tylenchoidea</taxon>
        <taxon>Meloidogynidae</taxon>
        <taxon>Meloidogyninae</taxon>
        <taxon>Meloidogyne</taxon>
    </lineage>
</organism>
<name>A0ACB0Z6G6_MELEN</name>
<evidence type="ECO:0000313" key="2">
    <source>
        <dbReference type="Proteomes" id="UP001497535"/>
    </source>
</evidence>
<evidence type="ECO:0000313" key="1">
    <source>
        <dbReference type="EMBL" id="CAK5074592.1"/>
    </source>
</evidence>
<comment type="caution">
    <text evidence="1">The sequence shown here is derived from an EMBL/GenBank/DDBJ whole genome shotgun (WGS) entry which is preliminary data.</text>
</comment>